<keyword evidence="7" id="KW-0418">Kinase</keyword>
<evidence type="ECO:0000256" key="8">
    <source>
        <dbReference type="ARBA" id="ARBA00022840"/>
    </source>
</evidence>
<dbReference type="EC" id="2.7.6.3" evidence="3"/>
<dbReference type="Gene3D" id="3.30.70.560">
    <property type="entry name" value="7,8-Dihydro-6-hydroxymethylpterin-pyrophosphokinase HPPK"/>
    <property type="match status" value="1"/>
</dbReference>
<protein>
    <recommendedName>
        <fullName evidence="4">2-amino-4-hydroxy-6-hydroxymethyldihydropteridine pyrophosphokinase</fullName>
        <ecNumber evidence="3">2.7.6.3</ecNumber>
    </recommendedName>
    <alternativeName>
        <fullName evidence="11">6-hydroxymethyl-7,8-dihydropterin pyrophosphokinase</fullName>
    </alternativeName>
    <alternativeName>
        <fullName evidence="12">7,8-dihydro-6-hydroxymethylpterin-pyrophosphokinase</fullName>
    </alternativeName>
</protein>
<feature type="domain" description="7,8-dihydro-6-hydroxymethylpterin-pyrophosphokinase" evidence="13">
    <location>
        <begin position="5"/>
        <end position="113"/>
    </location>
</feature>
<keyword evidence="8" id="KW-0067">ATP-binding</keyword>
<evidence type="ECO:0000256" key="6">
    <source>
        <dbReference type="ARBA" id="ARBA00022741"/>
    </source>
</evidence>
<evidence type="ECO:0000256" key="2">
    <source>
        <dbReference type="ARBA" id="ARBA00005810"/>
    </source>
</evidence>
<sequence>MNRVVVGIGSNTADRDKRMAAAVDYFSASFSDVVVSSIYETLEWSGRYAPYLNCVAEGLTDRPIEEITDELKQYEIDNGRTPEMKLTGAVTIDMDIVLWNDEVIRPVDMEREYFRRGYDQLNGSSR</sequence>
<comment type="similarity">
    <text evidence="2">Belongs to the HPPK family.</text>
</comment>
<evidence type="ECO:0000256" key="9">
    <source>
        <dbReference type="ARBA" id="ARBA00022909"/>
    </source>
</evidence>
<comment type="function">
    <text evidence="10">Catalyzes the transfer of pyrophosphate from adenosine triphosphate (ATP) to 6-hydroxymethyl-7,8-dihydropterin, an enzymatic step in folate biosynthesis pathway.</text>
</comment>
<evidence type="ECO:0000256" key="10">
    <source>
        <dbReference type="ARBA" id="ARBA00029409"/>
    </source>
</evidence>
<evidence type="ECO:0000256" key="7">
    <source>
        <dbReference type="ARBA" id="ARBA00022777"/>
    </source>
</evidence>
<evidence type="ECO:0000256" key="3">
    <source>
        <dbReference type="ARBA" id="ARBA00013253"/>
    </source>
</evidence>
<dbReference type="RefSeq" id="WP_148463887.1">
    <property type="nucleotide sequence ID" value="NZ_JBCLPP010000008.1"/>
</dbReference>
<dbReference type="InterPro" id="IPR035907">
    <property type="entry name" value="Hppk_sf"/>
</dbReference>
<evidence type="ECO:0000256" key="1">
    <source>
        <dbReference type="ARBA" id="ARBA00005051"/>
    </source>
</evidence>
<dbReference type="Proteomes" id="UP001565200">
    <property type="component" value="Unassembled WGS sequence"/>
</dbReference>
<dbReference type="EMBL" id="JBCLPP010000008">
    <property type="protein sequence ID" value="MEY8244817.1"/>
    <property type="molecule type" value="Genomic_DNA"/>
</dbReference>
<reference evidence="14 15" key="1">
    <citation type="submission" date="2024-03" db="EMBL/GenBank/DDBJ databases">
        <title>Mouse gut bacterial collection (mGBC) of GemPharmatech.</title>
        <authorList>
            <person name="He Y."/>
            <person name="Dong L."/>
            <person name="Wu D."/>
            <person name="Gao X."/>
            <person name="Lin Z."/>
        </authorList>
    </citation>
    <scope>NUCLEOTIDE SEQUENCE [LARGE SCALE GENOMIC DNA]</scope>
    <source>
        <strain evidence="14 15">54-13</strain>
    </source>
</reference>
<organism evidence="14 15">
    <name type="scientific">Heminiphilus faecis</name>
    <dbReference type="NCBI Taxonomy" id="2601703"/>
    <lineage>
        <taxon>Bacteria</taxon>
        <taxon>Pseudomonadati</taxon>
        <taxon>Bacteroidota</taxon>
        <taxon>Bacteroidia</taxon>
        <taxon>Bacteroidales</taxon>
        <taxon>Muribaculaceae</taxon>
        <taxon>Heminiphilus</taxon>
    </lineage>
</organism>
<evidence type="ECO:0000256" key="4">
    <source>
        <dbReference type="ARBA" id="ARBA00016218"/>
    </source>
</evidence>
<dbReference type="SUPFAM" id="SSF55083">
    <property type="entry name" value="6-hydroxymethyl-7,8-dihydropterin pyrophosphokinase, HPPK"/>
    <property type="match status" value="1"/>
</dbReference>
<dbReference type="InterPro" id="IPR000550">
    <property type="entry name" value="Hppk"/>
</dbReference>
<keyword evidence="15" id="KW-1185">Reference proteome</keyword>
<comment type="pathway">
    <text evidence="1">Cofactor biosynthesis; tetrahydrofolate biosynthesis; 2-amino-4-hydroxy-6-hydroxymethyl-7,8-dihydropteridine diphosphate from 7,8-dihydroneopterin triphosphate: step 4/4.</text>
</comment>
<proteinExistence type="inferred from homology"/>
<name>A0ABV4CTW0_9BACT</name>
<dbReference type="PANTHER" id="PTHR43071:SF1">
    <property type="entry name" value="2-AMINO-4-HYDROXY-6-HYDROXYMETHYLDIHYDROPTERIDINE PYROPHOSPHOKINASE"/>
    <property type="match status" value="1"/>
</dbReference>
<evidence type="ECO:0000256" key="5">
    <source>
        <dbReference type="ARBA" id="ARBA00022679"/>
    </source>
</evidence>
<evidence type="ECO:0000256" key="11">
    <source>
        <dbReference type="ARBA" id="ARBA00029766"/>
    </source>
</evidence>
<accession>A0ABV4CTW0</accession>
<comment type="caution">
    <text evidence="14">The sequence shown here is derived from an EMBL/GenBank/DDBJ whole genome shotgun (WGS) entry which is preliminary data.</text>
</comment>
<dbReference type="PANTHER" id="PTHR43071">
    <property type="entry name" value="2-AMINO-4-HYDROXY-6-HYDROXYMETHYLDIHYDROPTERIDINE PYROPHOSPHOKINASE"/>
    <property type="match status" value="1"/>
</dbReference>
<dbReference type="Pfam" id="PF01288">
    <property type="entry name" value="HPPK"/>
    <property type="match status" value="1"/>
</dbReference>
<keyword evidence="6" id="KW-0547">Nucleotide-binding</keyword>
<evidence type="ECO:0000259" key="13">
    <source>
        <dbReference type="Pfam" id="PF01288"/>
    </source>
</evidence>
<evidence type="ECO:0000256" key="12">
    <source>
        <dbReference type="ARBA" id="ARBA00033413"/>
    </source>
</evidence>
<evidence type="ECO:0000313" key="15">
    <source>
        <dbReference type="Proteomes" id="UP001565200"/>
    </source>
</evidence>
<gene>
    <name evidence="14" type="ORF">AAK873_04170</name>
</gene>
<keyword evidence="9" id="KW-0289">Folate biosynthesis</keyword>
<evidence type="ECO:0000313" key="14">
    <source>
        <dbReference type="EMBL" id="MEY8244817.1"/>
    </source>
</evidence>
<keyword evidence="5" id="KW-0808">Transferase</keyword>